<organism evidence="2 3">
    <name type="scientific">Ketogulonicigenium robustum</name>
    <dbReference type="NCBI Taxonomy" id="92947"/>
    <lineage>
        <taxon>Bacteria</taxon>
        <taxon>Pseudomonadati</taxon>
        <taxon>Pseudomonadota</taxon>
        <taxon>Alphaproteobacteria</taxon>
        <taxon>Rhodobacterales</taxon>
        <taxon>Roseobacteraceae</taxon>
        <taxon>Ketogulonicigenium</taxon>
    </lineage>
</organism>
<dbReference type="STRING" id="92947.BVG79_00549"/>
<evidence type="ECO:0000313" key="2">
    <source>
        <dbReference type="EMBL" id="ARO13901.1"/>
    </source>
</evidence>
<dbReference type="Gene3D" id="3.40.50.880">
    <property type="match status" value="1"/>
</dbReference>
<dbReference type="PANTHER" id="PTHR42695">
    <property type="entry name" value="GLUTAMINE AMIDOTRANSFERASE YLR126C-RELATED"/>
    <property type="match status" value="1"/>
</dbReference>
<keyword evidence="2" id="KW-0315">Glutamine amidotransferase</keyword>
<dbReference type="EMBL" id="CP019937">
    <property type="protein sequence ID" value="ARO13901.1"/>
    <property type="molecule type" value="Genomic_DNA"/>
</dbReference>
<sequence>MKIGILQTGYAPDALQPTHGDFPDLFEGLLAGHDFTFQRWAAVDMQFPAAPTDADGWIITGSRHGVYEDHPFIPVLEEFIRAIQASNRPLVGVCFGHQIIAQALGGKVEKFDGGWRVGRFDYDFGGETLALNAWHQDQVTGLPPGARRLASGPMCENAALVYGDSIFTVQPHPEFGTAYGHDMIEYRGGALPDEVLARARAAADLPLDDKRLGTRIARFFKTKEIPA</sequence>
<proteinExistence type="predicted"/>
<dbReference type="PANTHER" id="PTHR42695:SF5">
    <property type="entry name" value="GLUTAMINE AMIDOTRANSFERASE YLR126C-RELATED"/>
    <property type="match status" value="1"/>
</dbReference>
<dbReference type="KEGG" id="kro:BVG79_00549"/>
<dbReference type="Pfam" id="PF00117">
    <property type="entry name" value="GATase"/>
    <property type="match status" value="1"/>
</dbReference>
<name>A0A1W6NXI7_9RHOB</name>
<dbReference type="InterPro" id="IPR044992">
    <property type="entry name" value="ChyE-like"/>
</dbReference>
<dbReference type="Proteomes" id="UP000242447">
    <property type="component" value="Chromosome"/>
</dbReference>
<accession>A0A1W6NXI7</accession>
<dbReference type="SUPFAM" id="SSF52317">
    <property type="entry name" value="Class I glutamine amidotransferase-like"/>
    <property type="match status" value="1"/>
</dbReference>
<dbReference type="GO" id="GO:0016740">
    <property type="term" value="F:transferase activity"/>
    <property type="evidence" value="ECO:0007669"/>
    <property type="project" value="UniProtKB-KW"/>
</dbReference>
<evidence type="ECO:0000259" key="1">
    <source>
        <dbReference type="Pfam" id="PF00117"/>
    </source>
</evidence>
<dbReference type="AlphaFoldDB" id="A0A1W6NXI7"/>
<protein>
    <submittedName>
        <fullName evidence="2">Glutamine amidotransferase, class I</fullName>
    </submittedName>
</protein>
<keyword evidence="2" id="KW-0808">Transferase</keyword>
<gene>
    <name evidence="2" type="ORF">BVG79_00549</name>
</gene>
<keyword evidence="3" id="KW-1185">Reference proteome</keyword>
<dbReference type="InterPro" id="IPR017926">
    <property type="entry name" value="GATASE"/>
</dbReference>
<dbReference type="PROSITE" id="PS51273">
    <property type="entry name" value="GATASE_TYPE_1"/>
    <property type="match status" value="1"/>
</dbReference>
<dbReference type="RefSeq" id="WP_085785533.1">
    <property type="nucleotide sequence ID" value="NZ_CP019937.1"/>
</dbReference>
<evidence type="ECO:0000313" key="3">
    <source>
        <dbReference type="Proteomes" id="UP000242447"/>
    </source>
</evidence>
<dbReference type="CDD" id="cd01741">
    <property type="entry name" value="GATase1_1"/>
    <property type="match status" value="1"/>
</dbReference>
<dbReference type="GO" id="GO:0005829">
    <property type="term" value="C:cytosol"/>
    <property type="evidence" value="ECO:0007669"/>
    <property type="project" value="TreeGrafter"/>
</dbReference>
<dbReference type="OrthoDB" id="7365442at2"/>
<dbReference type="InterPro" id="IPR029062">
    <property type="entry name" value="Class_I_gatase-like"/>
</dbReference>
<reference evidence="2 3" key="1">
    <citation type="submission" date="2017-02" db="EMBL/GenBank/DDBJ databases">
        <title>Ketogulonicigenium robustum SPU B003 Genome sequencing and assembly.</title>
        <authorList>
            <person name="Li Y."/>
            <person name="Liu L."/>
            <person name="Wang C."/>
            <person name="Zhang M."/>
            <person name="Zhang T."/>
            <person name="Zhang Y."/>
        </authorList>
    </citation>
    <scope>NUCLEOTIDE SEQUENCE [LARGE SCALE GENOMIC DNA]</scope>
    <source>
        <strain evidence="2 3">SPU_B003</strain>
    </source>
</reference>
<feature type="domain" description="Glutamine amidotransferase" evidence="1">
    <location>
        <begin position="53"/>
        <end position="176"/>
    </location>
</feature>